<dbReference type="HOGENOM" id="CLU_2299620_0_0_6"/>
<protein>
    <recommendedName>
        <fullName evidence="3">Porin domain-containing protein</fullName>
    </recommendedName>
</protein>
<reference evidence="1 2" key="1">
    <citation type="submission" date="2013-02" db="EMBL/GenBank/DDBJ databases">
        <title>The Genome Sequence of Acinetobacter schindleri CIP 107287.</title>
        <authorList>
            <consortium name="The Broad Institute Genome Sequencing Platform"/>
            <consortium name="The Broad Institute Genome Sequencing Center for Infectious Disease"/>
            <person name="Cerqueira G."/>
            <person name="Feldgarden M."/>
            <person name="Courvalin P."/>
            <person name="Perichon B."/>
            <person name="Grillot-Courvalin C."/>
            <person name="Clermont D."/>
            <person name="Rocha E."/>
            <person name="Yoon E.-J."/>
            <person name="Nemec A."/>
            <person name="Walker B."/>
            <person name="Young S.K."/>
            <person name="Zeng Q."/>
            <person name="Gargeya S."/>
            <person name="Fitzgerald M."/>
            <person name="Haas B."/>
            <person name="Abouelleil A."/>
            <person name="Alvarado L."/>
            <person name="Arachchi H.M."/>
            <person name="Berlin A.M."/>
            <person name="Chapman S.B."/>
            <person name="Dewar J."/>
            <person name="Goldberg J."/>
            <person name="Griggs A."/>
            <person name="Gujja S."/>
            <person name="Hansen M."/>
            <person name="Howarth C."/>
            <person name="Imamovic A."/>
            <person name="Larimer J."/>
            <person name="McCowan C."/>
            <person name="Murphy C."/>
            <person name="Neiman D."/>
            <person name="Pearson M."/>
            <person name="Priest M."/>
            <person name="Roberts A."/>
            <person name="Saif S."/>
            <person name="Shea T."/>
            <person name="Sisk P."/>
            <person name="Sykes S."/>
            <person name="Wortman J."/>
            <person name="Nusbaum C."/>
            <person name="Birren B."/>
        </authorList>
    </citation>
    <scope>NUCLEOTIDE SEQUENCE [LARGE SCALE GENOMIC DNA]</scope>
    <source>
        <strain evidence="1 2">CIP 107287</strain>
    </source>
</reference>
<proteinExistence type="predicted"/>
<evidence type="ECO:0000313" key="2">
    <source>
        <dbReference type="Proteomes" id="UP000018440"/>
    </source>
</evidence>
<gene>
    <name evidence="1" type="ORF">F955_03250</name>
</gene>
<dbReference type="PATRIC" id="fig|1217988.3.peg.3127"/>
<accession>N9AGE0</accession>
<dbReference type="Proteomes" id="UP000018440">
    <property type="component" value="Unassembled WGS sequence"/>
</dbReference>
<evidence type="ECO:0000313" key="1">
    <source>
        <dbReference type="EMBL" id="ENV43103.1"/>
    </source>
</evidence>
<comment type="caution">
    <text evidence="1">The sequence shown here is derived from an EMBL/GenBank/DDBJ whole genome shotgun (WGS) entry which is preliminary data.</text>
</comment>
<dbReference type="Gene3D" id="2.40.160.20">
    <property type="match status" value="1"/>
</dbReference>
<dbReference type="AlphaFoldDB" id="N9AGE0"/>
<evidence type="ECO:0008006" key="3">
    <source>
        <dbReference type="Google" id="ProtNLM"/>
    </source>
</evidence>
<dbReference type="EMBL" id="APPQ01000033">
    <property type="protein sequence ID" value="ENV43103.1"/>
    <property type="molecule type" value="Genomic_DNA"/>
</dbReference>
<name>N9AGE0_9GAMM</name>
<organism evidence="1 2">
    <name type="scientific">Acinetobacter schindleri CIP 107287</name>
    <dbReference type="NCBI Taxonomy" id="1217988"/>
    <lineage>
        <taxon>Bacteria</taxon>
        <taxon>Pseudomonadati</taxon>
        <taxon>Pseudomonadota</taxon>
        <taxon>Gammaproteobacteria</taxon>
        <taxon>Moraxellales</taxon>
        <taxon>Moraxellaceae</taxon>
        <taxon>Acinetobacter</taxon>
    </lineage>
</organism>
<sequence>MLTDLNYANAEDVYLSAAYSYPLSQNFNLNTSVGASLYNASRDDQLIQTTESFSFNETQIGLSKTVAERIELSLDYVYGGKGCDEMDFDNHIVVGTNFNF</sequence>